<keyword evidence="6" id="KW-0045">Antibiotic biosynthesis</keyword>
<dbReference type="InterPro" id="IPR000524">
    <property type="entry name" value="Tscrpt_reg_HTH_GntR"/>
</dbReference>
<name>A0ABQ3J6T3_9PSEU</name>
<keyword evidence="4" id="KW-0238">DNA-binding</keyword>
<protein>
    <submittedName>
        <fullName evidence="8">GntR family transcriptional regulator</fullName>
    </submittedName>
</protein>
<dbReference type="Gene3D" id="3.40.640.10">
    <property type="entry name" value="Type I PLP-dependent aspartate aminotransferase-like (Major domain)"/>
    <property type="match status" value="1"/>
</dbReference>
<dbReference type="CDD" id="cd00609">
    <property type="entry name" value="AAT_like"/>
    <property type="match status" value="1"/>
</dbReference>
<dbReference type="PANTHER" id="PTHR46577:SF1">
    <property type="entry name" value="HTH-TYPE TRANSCRIPTIONAL REGULATORY PROTEIN GABR"/>
    <property type="match status" value="1"/>
</dbReference>
<evidence type="ECO:0000256" key="1">
    <source>
        <dbReference type="ARBA" id="ARBA00005384"/>
    </source>
</evidence>
<dbReference type="Gene3D" id="3.90.1150.10">
    <property type="entry name" value="Aspartate Aminotransferase, domain 1"/>
    <property type="match status" value="1"/>
</dbReference>
<evidence type="ECO:0000313" key="8">
    <source>
        <dbReference type="EMBL" id="GHF04777.1"/>
    </source>
</evidence>
<gene>
    <name evidence="8" type="ORF">GCM10017786_42800</name>
</gene>
<evidence type="ECO:0000256" key="6">
    <source>
        <dbReference type="ARBA" id="ARBA00023194"/>
    </source>
</evidence>
<dbReference type="InterPro" id="IPR036390">
    <property type="entry name" value="WH_DNA-bd_sf"/>
</dbReference>
<evidence type="ECO:0000313" key="9">
    <source>
        <dbReference type="Proteomes" id="UP000605897"/>
    </source>
</evidence>
<feature type="domain" description="HTH gntR-type" evidence="7">
    <location>
        <begin position="15"/>
        <end position="83"/>
    </location>
</feature>
<dbReference type="RefSeq" id="WP_191246411.1">
    <property type="nucleotide sequence ID" value="NZ_BNAU01000005.1"/>
</dbReference>
<dbReference type="Gene3D" id="1.10.10.10">
    <property type="entry name" value="Winged helix-like DNA-binding domain superfamily/Winged helix DNA-binding domain"/>
    <property type="match status" value="1"/>
</dbReference>
<dbReference type="Proteomes" id="UP000605897">
    <property type="component" value="Unassembled WGS sequence"/>
</dbReference>
<accession>A0ABQ3J6T3</accession>
<evidence type="ECO:0000256" key="2">
    <source>
        <dbReference type="ARBA" id="ARBA00022898"/>
    </source>
</evidence>
<dbReference type="InterPro" id="IPR015424">
    <property type="entry name" value="PyrdxlP-dep_Trfase"/>
</dbReference>
<dbReference type="PROSITE" id="PS50949">
    <property type="entry name" value="HTH_GNTR"/>
    <property type="match status" value="1"/>
</dbReference>
<evidence type="ECO:0000256" key="3">
    <source>
        <dbReference type="ARBA" id="ARBA00023015"/>
    </source>
</evidence>
<dbReference type="InterPro" id="IPR015421">
    <property type="entry name" value="PyrdxlP-dep_Trfase_major"/>
</dbReference>
<dbReference type="Pfam" id="PF00392">
    <property type="entry name" value="GntR"/>
    <property type="match status" value="1"/>
</dbReference>
<evidence type="ECO:0000256" key="5">
    <source>
        <dbReference type="ARBA" id="ARBA00023163"/>
    </source>
</evidence>
<dbReference type="InterPro" id="IPR036388">
    <property type="entry name" value="WH-like_DNA-bd_sf"/>
</dbReference>
<sequence>MHIQDALGDWSARPGPLYARLSAALAAAIDRGDIPPGTALPPERSLATRLAIGRSTVMHAYARLREAGILETRQGSGSWVTGARRTGNAEAPRESLAVAALRNPAALVDLATAALPAHRRLREAVAELGVADADTAAALDTPGYHPAGLPALRAALAGRLTAQGLPTDAGQVLVTTGDQQALSLLAAHALPDREPAVVEAPTSPGILDVLHGLSVPVRGAPPVTDGGDDVPALVDRIRPGLVYLVPTLGPLGRILGPSDRKRLATALAGRDALVVDDVSQAGLAFEQAPPPLAAYADADNLVTVGSLSKLHWGGLRLGWIRGPASLVGALARAKARADLGTPVLDQVLATRLLGVEDEVRAERIAELRDRLTHATEALTVSLPEFRWTPPEGGLSLWLGLPSGTATSFSEVAARFGVAMVPGGVLSSRGLTDDHVRVVYARPPEVFDEGVRRLAAAWARYRHAGDDQPVLL</sequence>
<dbReference type="Pfam" id="PF00155">
    <property type="entry name" value="Aminotran_1_2"/>
    <property type="match status" value="1"/>
</dbReference>
<keyword evidence="2" id="KW-0663">Pyridoxal phosphate</keyword>
<evidence type="ECO:0000256" key="4">
    <source>
        <dbReference type="ARBA" id="ARBA00023125"/>
    </source>
</evidence>
<dbReference type="PANTHER" id="PTHR46577">
    <property type="entry name" value="HTH-TYPE TRANSCRIPTIONAL REGULATORY PROTEIN GABR"/>
    <property type="match status" value="1"/>
</dbReference>
<dbReference type="InterPro" id="IPR015422">
    <property type="entry name" value="PyrdxlP-dep_Trfase_small"/>
</dbReference>
<dbReference type="CDD" id="cd07377">
    <property type="entry name" value="WHTH_GntR"/>
    <property type="match status" value="1"/>
</dbReference>
<keyword evidence="5" id="KW-0804">Transcription</keyword>
<dbReference type="InterPro" id="IPR051446">
    <property type="entry name" value="HTH_trans_reg/aminotransferase"/>
</dbReference>
<comment type="caution">
    <text evidence="8">The sequence shown here is derived from an EMBL/GenBank/DDBJ whole genome shotgun (WGS) entry which is preliminary data.</text>
</comment>
<reference evidence="9" key="1">
    <citation type="journal article" date="2019" name="Int. J. Syst. Evol. Microbiol.">
        <title>The Global Catalogue of Microorganisms (GCM) 10K type strain sequencing project: providing services to taxonomists for standard genome sequencing and annotation.</title>
        <authorList>
            <consortium name="The Broad Institute Genomics Platform"/>
            <consortium name="The Broad Institute Genome Sequencing Center for Infectious Disease"/>
            <person name="Wu L."/>
            <person name="Ma J."/>
        </authorList>
    </citation>
    <scope>NUCLEOTIDE SEQUENCE [LARGE SCALE GENOMIC DNA]</scope>
    <source>
        <strain evidence="9">CGMCC 4.7677</strain>
    </source>
</reference>
<dbReference type="SUPFAM" id="SSF53383">
    <property type="entry name" value="PLP-dependent transferases"/>
    <property type="match status" value="1"/>
</dbReference>
<comment type="similarity">
    <text evidence="1">In the C-terminal section; belongs to the class-I pyridoxal-phosphate-dependent aminotransferase family.</text>
</comment>
<dbReference type="SMART" id="SM00345">
    <property type="entry name" value="HTH_GNTR"/>
    <property type="match status" value="1"/>
</dbReference>
<evidence type="ECO:0000259" key="7">
    <source>
        <dbReference type="PROSITE" id="PS50949"/>
    </source>
</evidence>
<dbReference type="EMBL" id="BNAU01000005">
    <property type="protein sequence ID" value="GHF04777.1"/>
    <property type="molecule type" value="Genomic_DNA"/>
</dbReference>
<dbReference type="InterPro" id="IPR004839">
    <property type="entry name" value="Aminotransferase_I/II_large"/>
</dbReference>
<organism evidence="8 9">
    <name type="scientific">Amycolatopsis deserti</name>
    <dbReference type="NCBI Taxonomy" id="185696"/>
    <lineage>
        <taxon>Bacteria</taxon>
        <taxon>Bacillati</taxon>
        <taxon>Actinomycetota</taxon>
        <taxon>Actinomycetes</taxon>
        <taxon>Pseudonocardiales</taxon>
        <taxon>Pseudonocardiaceae</taxon>
        <taxon>Amycolatopsis</taxon>
    </lineage>
</organism>
<dbReference type="SUPFAM" id="SSF46785">
    <property type="entry name" value="Winged helix' DNA-binding domain"/>
    <property type="match status" value="1"/>
</dbReference>
<keyword evidence="9" id="KW-1185">Reference proteome</keyword>
<dbReference type="PRINTS" id="PR00035">
    <property type="entry name" value="HTHGNTR"/>
</dbReference>
<proteinExistence type="inferred from homology"/>
<keyword evidence="3" id="KW-0805">Transcription regulation</keyword>